<dbReference type="SMART" id="SM00587">
    <property type="entry name" value="CHK"/>
    <property type="match status" value="1"/>
</dbReference>
<reference evidence="6" key="1">
    <citation type="submission" date="2023-01" db="EMBL/GenBank/DDBJ databases">
        <title>Key to firefly adult light organ development and bioluminescence: homeobox transcription factors regulate luciferase expression and transportation to peroxisome.</title>
        <authorList>
            <person name="Fu X."/>
        </authorList>
    </citation>
    <scope>NUCLEOTIDE SEQUENCE [LARGE SCALE GENOMIC DNA]</scope>
</reference>
<feature type="repeat" description="TPR" evidence="1">
    <location>
        <begin position="619"/>
        <end position="652"/>
    </location>
</feature>
<dbReference type="Pfam" id="PF13181">
    <property type="entry name" value="TPR_8"/>
    <property type="match status" value="1"/>
</dbReference>
<dbReference type="InterPro" id="IPR004119">
    <property type="entry name" value="EcKL"/>
</dbReference>
<dbReference type="InterPro" id="IPR019734">
    <property type="entry name" value="TPR_rpt"/>
</dbReference>
<dbReference type="SMART" id="SM00028">
    <property type="entry name" value="TPR"/>
    <property type="match status" value="3"/>
</dbReference>
<keyword evidence="1" id="KW-0802">TPR repeat</keyword>
<dbReference type="SUPFAM" id="SSF56112">
    <property type="entry name" value="Protein kinase-like (PK-like)"/>
    <property type="match status" value="1"/>
</dbReference>
<dbReference type="AlphaFoldDB" id="A0AAN7P091"/>
<feature type="region of interest" description="Disordered" evidence="3">
    <location>
        <begin position="472"/>
        <end position="548"/>
    </location>
</feature>
<feature type="compositionally biased region" description="Low complexity" evidence="3">
    <location>
        <begin position="521"/>
        <end position="530"/>
    </location>
</feature>
<dbReference type="Gene3D" id="1.25.40.10">
    <property type="entry name" value="Tetratricopeptide repeat domain"/>
    <property type="match status" value="1"/>
</dbReference>
<dbReference type="InterPro" id="IPR019544">
    <property type="entry name" value="Tetratricopeptide_SHNi-TPR_dom"/>
</dbReference>
<dbReference type="InterPro" id="IPR015897">
    <property type="entry name" value="CHK_kinase-like"/>
</dbReference>
<accession>A0AAN7P091</accession>
<feature type="compositionally biased region" description="Basic and acidic residues" evidence="3">
    <location>
        <begin position="535"/>
        <end position="546"/>
    </location>
</feature>
<dbReference type="InterPro" id="IPR011009">
    <property type="entry name" value="Kinase-like_dom_sf"/>
</dbReference>
<evidence type="ECO:0000259" key="4">
    <source>
        <dbReference type="SMART" id="SM00587"/>
    </source>
</evidence>
<dbReference type="EMBL" id="JARPUR010000006">
    <property type="protein sequence ID" value="KAK4874194.1"/>
    <property type="molecule type" value="Genomic_DNA"/>
</dbReference>
<evidence type="ECO:0000313" key="5">
    <source>
        <dbReference type="EMBL" id="KAK4874194.1"/>
    </source>
</evidence>
<dbReference type="Pfam" id="PF10516">
    <property type="entry name" value="SHNi-TPR"/>
    <property type="match status" value="1"/>
</dbReference>
<comment type="caution">
    <text evidence="5">The sequence shown here is derived from an EMBL/GenBank/DDBJ whole genome shotgun (WGS) entry which is preliminary data.</text>
</comment>
<evidence type="ECO:0000313" key="6">
    <source>
        <dbReference type="Proteomes" id="UP001353858"/>
    </source>
</evidence>
<dbReference type="PROSITE" id="PS50005">
    <property type="entry name" value="TPR"/>
    <property type="match status" value="1"/>
</dbReference>
<feature type="domain" description="CHK kinase-like" evidence="4">
    <location>
        <begin position="127"/>
        <end position="323"/>
    </location>
</feature>
<evidence type="ECO:0000256" key="2">
    <source>
        <dbReference type="SAM" id="Coils"/>
    </source>
</evidence>
<evidence type="ECO:0000256" key="3">
    <source>
        <dbReference type="SAM" id="MobiDB-lite"/>
    </source>
</evidence>
<keyword evidence="6" id="KW-1185">Reference proteome</keyword>
<feature type="region of interest" description="Disordered" evidence="3">
    <location>
        <begin position="733"/>
        <end position="752"/>
    </location>
</feature>
<dbReference type="Gene3D" id="3.90.1200.10">
    <property type="match status" value="1"/>
</dbReference>
<dbReference type="PANTHER" id="PTHR11012:SF30">
    <property type="entry name" value="PROTEIN KINASE-LIKE DOMAIN-CONTAINING"/>
    <property type="match status" value="1"/>
</dbReference>
<dbReference type="InterPro" id="IPR011990">
    <property type="entry name" value="TPR-like_helical_dom_sf"/>
</dbReference>
<dbReference type="SUPFAM" id="SSF48452">
    <property type="entry name" value="TPR-like"/>
    <property type="match status" value="1"/>
</dbReference>
<dbReference type="PANTHER" id="PTHR11012">
    <property type="entry name" value="PROTEIN KINASE-LIKE DOMAIN-CONTAINING"/>
    <property type="match status" value="1"/>
</dbReference>
<proteinExistence type="predicted"/>
<evidence type="ECO:0000256" key="1">
    <source>
        <dbReference type="PROSITE-ProRule" id="PRU00339"/>
    </source>
</evidence>
<feature type="coiled-coil region" evidence="2">
    <location>
        <begin position="632"/>
        <end position="673"/>
    </location>
</feature>
<dbReference type="Proteomes" id="UP001353858">
    <property type="component" value="Unassembled WGS sequence"/>
</dbReference>
<sequence>MNTKDILDSDIKECIEKLLQDRNIVKYTLTANTILEHNYISTITDVVVSGIDHHGIVKKLNFFIKMAKKERECREFLSLKDIYSREIYTYKYIIPQFITLQEERKIQNLFKFTKFYAASEKEPKEMVILENLSEKGFKTIDKNMGVDYNHAVLIMQELGKFHALSFALRDHLPNIFKDISNNIDDIEFHGNLGQTSEVFLELFYPLYLEILYSGNHTIAYEKLYQAKDNFFKSLQSAVTGKTAEPYSVVTHGDFWATNLLFKYDIHSHPKELRIVDFQTTKMASPASDISQFLFGCLDQKMRNKHYNELIEKYYKSFSLFLQDLGSDPVRLFPYDVLQEHLKKFSIIGLFLAFKTVCIASIPTENTPKYETAKNGEESCKRFYDMWNCIIKAKMADLVVDPQVTDPSELVKTGTKAYILRDFNSAVTAYSRAIELIVAEHGDKHDSLGDIYLLYGRTLLDISRDEAEALGDALPHDFSSDSEAEEDNKENSEKEKKDSEVTNGSDADKTKAGGDNQNNGEATGDAGDATASAPKAEGESTEEKSEGEPTDLQLAWEVLELAKLIFEQRGAAGRKGLSETLILLGDVSLESENFENAVTDIKAGLAIQKEMFKPDNRTLAESYYKLGIALATNNQIDEAVENYNASLEVLNKRLDKLKEDEVNQRDEIKDIESLIPDIQEKIADMKSFKEEATSKLLSAVTSKPITETKFESGSSSSSSDKKICDISHLVKRKRRMEDLKEESEESPAKKPTP</sequence>
<name>A0AAN7P091_9COLE</name>
<keyword evidence="2" id="KW-0175">Coiled coil</keyword>
<organism evidence="5 6">
    <name type="scientific">Aquatica leii</name>
    <dbReference type="NCBI Taxonomy" id="1421715"/>
    <lineage>
        <taxon>Eukaryota</taxon>
        <taxon>Metazoa</taxon>
        <taxon>Ecdysozoa</taxon>
        <taxon>Arthropoda</taxon>
        <taxon>Hexapoda</taxon>
        <taxon>Insecta</taxon>
        <taxon>Pterygota</taxon>
        <taxon>Neoptera</taxon>
        <taxon>Endopterygota</taxon>
        <taxon>Coleoptera</taxon>
        <taxon>Polyphaga</taxon>
        <taxon>Elateriformia</taxon>
        <taxon>Elateroidea</taxon>
        <taxon>Lampyridae</taxon>
        <taxon>Luciolinae</taxon>
        <taxon>Aquatica</taxon>
    </lineage>
</organism>
<protein>
    <recommendedName>
        <fullName evidence="4">CHK kinase-like domain-containing protein</fullName>
    </recommendedName>
</protein>
<feature type="region of interest" description="Disordered" evidence="3">
    <location>
        <begin position="706"/>
        <end position="728"/>
    </location>
</feature>
<dbReference type="Pfam" id="PF02958">
    <property type="entry name" value="EcKL"/>
    <property type="match status" value="1"/>
</dbReference>
<gene>
    <name evidence="5" type="ORF">RN001_013554</name>
</gene>
<feature type="compositionally biased region" description="Basic and acidic residues" evidence="3">
    <location>
        <begin position="488"/>
        <end position="511"/>
    </location>
</feature>